<dbReference type="EMBL" id="MBFT01000808">
    <property type="protein sequence ID" value="PVU87037.1"/>
    <property type="molecule type" value="Genomic_DNA"/>
</dbReference>
<name>A0A2T9Y3Z5_9FUNG</name>
<sequence length="264" mass="29692">MIVLGDFNSNIIQTNAYTKLAGIGLSRVLVINSTGSRVHRGKIGMMVDHIYHCGFQQHPDTGKVHKYLDMTNEFKSHNQFAILADTNVDGDGLVEGLIRETLGAFQDLDAMPKTKKKNIENLIQQHMDCNPKSVWRWIKARTGRSIAAVADGPIINKDKVLVTDTEQKASVWAEHFEKLAEDTTGNSRNTKKWKQLGINIGDVFPECNNALTWKDITDALKQTPKNKSPVARIAATKLSELHKKYHILVRDQDGYRTRKECVAQ</sequence>
<gene>
    <name evidence="1" type="ORF">BB559_006257</name>
</gene>
<evidence type="ECO:0000313" key="2">
    <source>
        <dbReference type="Proteomes" id="UP000245699"/>
    </source>
</evidence>
<protein>
    <submittedName>
        <fullName evidence="1">Uncharacterized protein</fullName>
    </submittedName>
</protein>
<organism evidence="1 2">
    <name type="scientific">Furculomyces boomerangus</name>
    <dbReference type="NCBI Taxonomy" id="61424"/>
    <lineage>
        <taxon>Eukaryota</taxon>
        <taxon>Fungi</taxon>
        <taxon>Fungi incertae sedis</taxon>
        <taxon>Zoopagomycota</taxon>
        <taxon>Kickxellomycotina</taxon>
        <taxon>Harpellomycetes</taxon>
        <taxon>Harpellales</taxon>
        <taxon>Harpellaceae</taxon>
        <taxon>Furculomyces</taxon>
    </lineage>
</organism>
<dbReference type="Proteomes" id="UP000245699">
    <property type="component" value="Unassembled WGS sequence"/>
</dbReference>
<feature type="non-terminal residue" evidence="1">
    <location>
        <position position="264"/>
    </location>
</feature>
<comment type="caution">
    <text evidence="1">The sequence shown here is derived from an EMBL/GenBank/DDBJ whole genome shotgun (WGS) entry which is preliminary data.</text>
</comment>
<accession>A0A2T9Y3Z5</accession>
<dbReference type="AlphaFoldDB" id="A0A2T9Y3Z5"/>
<evidence type="ECO:0000313" key="1">
    <source>
        <dbReference type="EMBL" id="PVU87037.1"/>
    </source>
</evidence>
<keyword evidence="2" id="KW-1185">Reference proteome</keyword>
<proteinExistence type="predicted"/>
<dbReference type="OrthoDB" id="5543323at2759"/>
<reference evidence="1 2" key="1">
    <citation type="journal article" date="2018" name="MBio">
        <title>Comparative Genomics Reveals the Core Gene Toolbox for the Fungus-Insect Symbiosis.</title>
        <authorList>
            <person name="Wang Y."/>
            <person name="Stata M."/>
            <person name="Wang W."/>
            <person name="Stajich J.E."/>
            <person name="White M.M."/>
            <person name="Moncalvo J.M."/>
        </authorList>
    </citation>
    <scope>NUCLEOTIDE SEQUENCE [LARGE SCALE GENOMIC DNA]</scope>
    <source>
        <strain evidence="1 2">AUS-77-4</strain>
    </source>
</reference>